<accession>A0A512DW80</accession>
<sequence length="101" mass="11775">MNMFRWIVKLIRDEFGIDEKILVRTATLETDMGLTIEQVEQVLEYIAESFQISFPETTLDEIVKLEELCMLASWMKGFYKRPEFISDGFEAQCRGINEIAA</sequence>
<evidence type="ECO:0000313" key="2">
    <source>
        <dbReference type="Proteomes" id="UP000321523"/>
    </source>
</evidence>
<reference evidence="1 2" key="1">
    <citation type="submission" date="2019-07" db="EMBL/GenBank/DDBJ databases">
        <title>Whole genome shotgun sequence of Skermanella aerolata NBRC 106429.</title>
        <authorList>
            <person name="Hosoyama A."/>
            <person name="Uohara A."/>
            <person name="Ohji S."/>
            <person name="Ichikawa N."/>
        </authorList>
    </citation>
    <scope>NUCLEOTIDE SEQUENCE [LARGE SCALE GENOMIC DNA]</scope>
    <source>
        <strain evidence="1 2">NBRC 106429</strain>
    </source>
</reference>
<gene>
    <name evidence="1" type="ORF">SAE02_46480</name>
</gene>
<protein>
    <recommendedName>
        <fullName evidence="3">Acyl carrier protein</fullName>
    </recommendedName>
</protein>
<evidence type="ECO:0008006" key="3">
    <source>
        <dbReference type="Google" id="ProtNLM"/>
    </source>
</evidence>
<dbReference type="Proteomes" id="UP000321523">
    <property type="component" value="Unassembled WGS sequence"/>
</dbReference>
<keyword evidence="2" id="KW-1185">Reference proteome</keyword>
<proteinExistence type="predicted"/>
<organism evidence="1 2">
    <name type="scientific">Skermanella aerolata</name>
    <dbReference type="NCBI Taxonomy" id="393310"/>
    <lineage>
        <taxon>Bacteria</taxon>
        <taxon>Pseudomonadati</taxon>
        <taxon>Pseudomonadota</taxon>
        <taxon>Alphaproteobacteria</taxon>
        <taxon>Rhodospirillales</taxon>
        <taxon>Azospirillaceae</taxon>
        <taxon>Skermanella</taxon>
    </lineage>
</organism>
<dbReference type="EMBL" id="BJYZ01000021">
    <property type="protein sequence ID" value="GEO40500.1"/>
    <property type="molecule type" value="Genomic_DNA"/>
</dbReference>
<comment type="caution">
    <text evidence="1">The sequence shown here is derived from an EMBL/GenBank/DDBJ whole genome shotgun (WGS) entry which is preliminary data.</text>
</comment>
<name>A0A512DW80_9PROT</name>
<evidence type="ECO:0000313" key="1">
    <source>
        <dbReference type="EMBL" id="GEO40500.1"/>
    </source>
</evidence>
<dbReference type="AlphaFoldDB" id="A0A512DW80"/>